<accession>A0A6J7J608</accession>
<protein>
    <submittedName>
        <fullName evidence="2">Unannotated protein</fullName>
    </submittedName>
</protein>
<dbReference type="PANTHER" id="PTHR35007">
    <property type="entry name" value="INTEGRAL MEMBRANE PROTEIN-RELATED"/>
    <property type="match status" value="1"/>
</dbReference>
<keyword evidence="1" id="KW-0472">Membrane</keyword>
<feature type="transmembrane region" description="Helical" evidence="1">
    <location>
        <begin position="199"/>
        <end position="221"/>
    </location>
</feature>
<reference evidence="2" key="1">
    <citation type="submission" date="2020-05" db="EMBL/GenBank/DDBJ databases">
        <authorList>
            <person name="Chiriac C."/>
            <person name="Salcher M."/>
            <person name="Ghai R."/>
            <person name="Kavagutti S V."/>
        </authorList>
    </citation>
    <scope>NUCLEOTIDE SEQUENCE</scope>
</reference>
<dbReference type="EMBL" id="CAFBPB010000013">
    <property type="protein sequence ID" value="CAB4997079.1"/>
    <property type="molecule type" value="Genomic_DNA"/>
</dbReference>
<evidence type="ECO:0000313" key="2">
    <source>
        <dbReference type="EMBL" id="CAB4938798.1"/>
    </source>
</evidence>
<dbReference type="PANTHER" id="PTHR35007:SF2">
    <property type="entry name" value="PILUS ASSEMBLE PROTEIN"/>
    <property type="match status" value="1"/>
</dbReference>
<gene>
    <name evidence="2" type="ORF">UFOPK3774_00508</name>
    <name evidence="3" type="ORF">UFOPK4049_00201</name>
</gene>
<organism evidence="2">
    <name type="scientific">freshwater metagenome</name>
    <dbReference type="NCBI Taxonomy" id="449393"/>
    <lineage>
        <taxon>unclassified sequences</taxon>
        <taxon>metagenomes</taxon>
        <taxon>ecological metagenomes</taxon>
    </lineage>
</organism>
<dbReference type="EMBL" id="CAFBNG010000073">
    <property type="protein sequence ID" value="CAB4938798.1"/>
    <property type="molecule type" value="Genomic_DNA"/>
</dbReference>
<feature type="transmembrane region" description="Helical" evidence="1">
    <location>
        <begin position="12"/>
        <end position="37"/>
    </location>
</feature>
<evidence type="ECO:0000256" key="1">
    <source>
        <dbReference type="SAM" id="Phobius"/>
    </source>
</evidence>
<name>A0A6J7J608_9ZZZZ</name>
<sequence length="233" mass="25457">MFLEGAAIATTTFLLIYVVTNSAVISIPFALFAGLIWRIRHHNRKVREREELRSAWPEALDQIISGIYSGESLAQTLVGLSSRGPEILRPYFHQFAQSLRGGDEFSLSLMSLKHELAGPVSDQICEAILLAKSLGGGELLSTMRSLRDFVRADLQLRKEIAVKQGWVKNSAYLSASAPWLLLLLLSSQPGTVSAFSEPTGVLILGAGVALTVLAFLWMSFLGRIKGGVRVFTP</sequence>
<dbReference type="AlphaFoldDB" id="A0A6J7J608"/>
<keyword evidence="1" id="KW-1133">Transmembrane helix</keyword>
<feature type="transmembrane region" description="Helical" evidence="1">
    <location>
        <begin position="166"/>
        <end position="187"/>
    </location>
</feature>
<proteinExistence type="predicted"/>
<evidence type="ECO:0000313" key="3">
    <source>
        <dbReference type="EMBL" id="CAB4997079.1"/>
    </source>
</evidence>
<keyword evidence="1" id="KW-0812">Transmembrane</keyword>